<evidence type="ECO:0000256" key="1">
    <source>
        <dbReference type="ARBA" id="ARBA00018672"/>
    </source>
</evidence>
<dbReference type="RefSeq" id="WP_074648860.1">
    <property type="nucleotide sequence ID" value="NZ_FOIL01000007.1"/>
</dbReference>
<dbReference type="Gene3D" id="3.40.50.2300">
    <property type="match status" value="1"/>
</dbReference>
<dbReference type="eggNOG" id="COG0745">
    <property type="taxonomic scope" value="Bacteria"/>
</dbReference>
<dbReference type="SMART" id="SM00862">
    <property type="entry name" value="Trans_reg_C"/>
    <property type="match status" value="1"/>
</dbReference>
<gene>
    <name evidence="12" type="ORF">SAMN04487771_100728</name>
</gene>
<dbReference type="CDD" id="cd17574">
    <property type="entry name" value="REC_OmpR"/>
    <property type="match status" value="1"/>
</dbReference>
<evidence type="ECO:0000256" key="4">
    <source>
        <dbReference type="ARBA" id="ARBA00023015"/>
    </source>
</evidence>
<dbReference type="GO" id="GO:0000156">
    <property type="term" value="F:phosphorelay response regulator activity"/>
    <property type="evidence" value="ECO:0007669"/>
    <property type="project" value="TreeGrafter"/>
</dbReference>
<dbReference type="PANTHER" id="PTHR48111">
    <property type="entry name" value="REGULATOR OF RPOS"/>
    <property type="match status" value="1"/>
</dbReference>
<name>A0A1I0CFF6_9FIRM</name>
<proteinExistence type="predicted"/>
<dbReference type="Gene3D" id="1.10.10.10">
    <property type="entry name" value="Winged helix-like DNA-binding domain superfamily/Winged helix DNA-binding domain"/>
    <property type="match status" value="1"/>
</dbReference>
<dbReference type="GO" id="GO:0032993">
    <property type="term" value="C:protein-DNA complex"/>
    <property type="evidence" value="ECO:0007669"/>
    <property type="project" value="TreeGrafter"/>
</dbReference>
<evidence type="ECO:0000256" key="7">
    <source>
        <dbReference type="ARBA" id="ARBA00024867"/>
    </source>
</evidence>
<dbReference type="EMBL" id="FOIL01000007">
    <property type="protein sequence ID" value="SET18226.1"/>
    <property type="molecule type" value="Genomic_DNA"/>
</dbReference>
<evidence type="ECO:0000256" key="6">
    <source>
        <dbReference type="ARBA" id="ARBA00023163"/>
    </source>
</evidence>
<evidence type="ECO:0000256" key="3">
    <source>
        <dbReference type="ARBA" id="ARBA00023012"/>
    </source>
</evidence>
<protein>
    <recommendedName>
        <fullName evidence="1">Stage 0 sporulation protein A homolog</fullName>
    </recommendedName>
</protein>
<dbReference type="PROSITE" id="PS51755">
    <property type="entry name" value="OMPR_PHOB"/>
    <property type="match status" value="1"/>
</dbReference>
<dbReference type="STRING" id="1526.SAMN02910262_00527"/>
<keyword evidence="4" id="KW-0805">Transcription regulation</keyword>
<dbReference type="AlphaFoldDB" id="A0A1I0CFF6"/>
<feature type="modified residue" description="4-aspartylphosphate" evidence="8">
    <location>
        <position position="54"/>
    </location>
</feature>
<evidence type="ECO:0000259" key="11">
    <source>
        <dbReference type="PROSITE" id="PS51755"/>
    </source>
</evidence>
<dbReference type="FunFam" id="1.10.10.10:FF:000018">
    <property type="entry name" value="DNA-binding response regulator ResD"/>
    <property type="match status" value="1"/>
</dbReference>
<dbReference type="InterPro" id="IPR036388">
    <property type="entry name" value="WH-like_DNA-bd_sf"/>
</dbReference>
<dbReference type="CDD" id="cd00383">
    <property type="entry name" value="trans_reg_C"/>
    <property type="match status" value="1"/>
</dbReference>
<evidence type="ECO:0000256" key="8">
    <source>
        <dbReference type="PROSITE-ProRule" id="PRU00169"/>
    </source>
</evidence>
<keyword evidence="5 9" id="KW-0238">DNA-binding</keyword>
<keyword evidence="2 8" id="KW-0597">Phosphoprotein</keyword>
<dbReference type="InterPro" id="IPR001789">
    <property type="entry name" value="Sig_transdc_resp-reg_receiver"/>
</dbReference>
<accession>A0A1I0CFF6</accession>
<dbReference type="InterPro" id="IPR011006">
    <property type="entry name" value="CheY-like_superfamily"/>
</dbReference>
<keyword evidence="6" id="KW-0804">Transcription</keyword>
<comment type="function">
    <text evidence="7">May play the central regulatory role in sporulation. It may be an element of the effector pathway responsible for the activation of sporulation genes in response to nutritional stress. Spo0A may act in concert with spo0H (a sigma factor) to control the expression of some genes that are critical to the sporulation process.</text>
</comment>
<evidence type="ECO:0000259" key="10">
    <source>
        <dbReference type="PROSITE" id="PS50110"/>
    </source>
</evidence>
<keyword evidence="3" id="KW-0902">Two-component regulatory system</keyword>
<dbReference type="PROSITE" id="PS50110">
    <property type="entry name" value="RESPONSE_REGULATORY"/>
    <property type="match status" value="1"/>
</dbReference>
<keyword evidence="13" id="KW-1185">Reference proteome</keyword>
<evidence type="ECO:0000256" key="2">
    <source>
        <dbReference type="ARBA" id="ARBA00022553"/>
    </source>
</evidence>
<dbReference type="PANTHER" id="PTHR48111:SF40">
    <property type="entry name" value="PHOSPHATE REGULON TRANSCRIPTIONAL REGULATORY PROTEIN PHOB"/>
    <property type="match status" value="1"/>
</dbReference>
<feature type="DNA-binding region" description="OmpR/PhoB-type" evidence="9">
    <location>
        <begin position="130"/>
        <end position="228"/>
    </location>
</feature>
<feature type="domain" description="OmpR/PhoB-type" evidence="11">
    <location>
        <begin position="130"/>
        <end position="228"/>
    </location>
</feature>
<reference evidence="12 13" key="1">
    <citation type="submission" date="2016-10" db="EMBL/GenBank/DDBJ databases">
        <authorList>
            <person name="de Groot N.N."/>
        </authorList>
    </citation>
    <scope>NUCLEOTIDE SEQUENCE [LARGE SCALE GENOMIC DNA]</scope>
    <source>
        <strain evidence="12 13">KH1P1</strain>
    </source>
</reference>
<dbReference type="GO" id="GO:0000976">
    <property type="term" value="F:transcription cis-regulatory region binding"/>
    <property type="evidence" value="ECO:0007669"/>
    <property type="project" value="TreeGrafter"/>
</dbReference>
<evidence type="ECO:0000256" key="5">
    <source>
        <dbReference type="ARBA" id="ARBA00023125"/>
    </source>
</evidence>
<dbReference type="InterPro" id="IPR001867">
    <property type="entry name" value="OmpR/PhoB-type_DNA-bd"/>
</dbReference>
<dbReference type="Proteomes" id="UP000199820">
    <property type="component" value="Unassembled WGS sequence"/>
</dbReference>
<dbReference type="GO" id="GO:0006355">
    <property type="term" value="P:regulation of DNA-templated transcription"/>
    <property type="evidence" value="ECO:0007669"/>
    <property type="project" value="InterPro"/>
</dbReference>
<feature type="domain" description="Response regulatory" evidence="10">
    <location>
        <begin position="5"/>
        <end position="119"/>
    </location>
</feature>
<evidence type="ECO:0000313" key="12">
    <source>
        <dbReference type="EMBL" id="SET18226.1"/>
    </source>
</evidence>
<evidence type="ECO:0000256" key="9">
    <source>
        <dbReference type="PROSITE-ProRule" id="PRU01091"/>
    </source>
</evidence>
<dbReference type="InterPro" id="IPR039420">
    <property type="entry name" value="WalR-like"/>
</dbReference>
<evidence type="ECO:0000313" key="13">
    <source>
        <dbReference type="Proteomes" id="UP000199820"/>
    </source>
</evidence>
<organism evidence="12 13">
    <name type="scientific">[Clostridium] aminophilum</name>
    <dbReference type="NCBI Taxonomy" id="1526"/>
    <lineage>
        <taxon>Bacteria</taxon>
        <taxon>Bacillati</taxon>
        <taxon>Bacillota</taxon>
        <taxon>Clostridia</taxon>
        <taxon>Lachnospirales</taxon>
        <taxon>Lachnospiraceae</taxon>
    </lineage>
</organism>
<dbReference type="Pfam" id="PF00486">
    <property type="entry name" value="Trans_reg_C"/>
    <property type="match status" value="1"/>
</dbReference>
<dbReference type="SUPFAM" id="SSF52172">
    <property type="entry name" value="CheY-like"/>
    <property type="match status" value="1"/>
</dbReference>
<dbReference type="OrthoDB" id="9790442at2"/>
<dbReference type="GO" id="GO:0005829">
    <property type="term" value="C:cytosol"/>
    <property type="evidence" value="ECO:0007669"/>
    <property type="project" value="TreeGrafter"/>
</dbReference>
<dbReference type="SMART" id="SM00448">
    <property type="entry name" value="REC"/>
    <property type="match status" value="1"/>
</dbReference>
<sequence>MSDEKILVVDDEKAIRTAIRLAFKKENMTVIEAEDGDEALQILRSEHFHLVILDVMMKRVGGYQVLQTMRGKGDSTPVMMLSGKSDEMDQVLGLGFGADSYLTKPFHNSVLIQTAKALIRRSEIYNRLAPNEIRQGPFSVDTLRMTCLKGGNELALTGRELTLFRFFMEHPGQVFTKEQLYNQVWGDSVVDDNTIIVYVRRIRAKIEDDPKNPQYLKTVRGIGYLFEVPGV</sequence>
<dbReference type="Pfam" id="PF00072">
    <property type="entry name" value="Response_reg"/>
    <property type="match status" value="1"/>
</dbReference>